<keyword evidence="1" id="KW-0472">Membrane</keyword>
<evidence type="ECO:0000313" key="3">
    <source>
        <dbReference type="Proteomes" id="UP001612415"/>
    </source>
</evidence>
<accession>A0ABW7YBT3</accession>
<keyword evidence="3" id="KW-1185">Reference proteome</keyword>
<dbReference type="RefSeq" id="WP_398660272.1">
    <property type="nucleotide sequence ID" value="NZ_JBITDC010000017.1"/>
</dbReference>
<keyword evidence="1" id="KW-1133">Transmembrane helix</keyword>
<feature type="transmembrane region" description="Helical" evidence="1">
    <location>
        <begin position="92"/>
        <end position="115"/>
    </location>
</feature>
<gene>
    <name evidence="2" type="ORF">ACIA8P_35355</name>
</gene>
<protein>
    <recommendedName>
        <fullName evidence="4">Small integral membrane protein</fullName>
    </recommendedName>
</protein>
<feature type="transmembrane region" description="Helical" evidence="1">
    <location>
        <begin position="66"/>
        <end position="86"/>
    </location>
</feature>
<dbReference type="Pfam" id="PF24838">
    <property type="entry name" value="8xMP"/>
    <property type="match status" value="1"/>
</dbReference>
<evidence type="ECO:0000313" key="2">
    <source>
        <dbReference type="EMBL" id="MFI5679850.1"/>
    </source>
</evidence>
<comment type="caution">
    <text evidence="2">The sequence shown here is derived from an EMBL/GenBank/DDBJ whole genome shotgun (WGS) entry which is preliminary data.</text>
</comment>
<reference evidence="2 3" key="1">
    <citation type="submission" date="2024-10" db="EMBL/GenBank/DDBJ databases">
        <title>The Natural Products Discovery Center: Release of the First 8490 Sequenced Strains for Exploring Actinobacteria Biosynthetic Diversity.</title>
        <authorList>
            <person name="Kalkreuter E."/>
            <person name="Kautsar S.A."/>
            <person name="Yang D."/>
            <person name="Bader C.D."/>
            <person name="Teijaro C.N."/>
            <person name="Fluegel L."/>
            <person name="Davis C.M."/>
            <person name="Simpson J.R."/>
            <person name="Lauterbach L."/>
            <person name="Steele A.D."/>
            <person name="Gui C."/>
            <person name="Meng S."/>
            <person name="Li G."/>
            <person name="Viehrig K."/>
            <person name="Ye F."/>
            <person name="Su P."/>
            <person name="Kiefer A.F."/>
            <person name="Nichols A."/>
            <person name="Cepeda A.J."/>
            <person name="Yan W."/>
            <person name="Fan B."/>
            <person name="Jiang Y."/>
            <person name="Adhikari A."/>
            <person name="Zheng C.-J."/>
            <person name="Schuster L."/>
            <person name="Cowan T.M."/>
            <person name="Smanski M.J."/>
            <person name="Chevrette M.G."/>
            <person name="De Carvalho L.P.S."/>
            <person name="Shen B."/>
        </authorList>
    </citation>
    <scope>NUCLEOTIDE SEQUENCE [LARGE SCALE GENOMIC DNA]</scope>
    <source>
        <strain evidence="2 3">NPDC051599</strain>
    </source>
</reference>
<dbReference type="Proteomes" id="UP001612415">
    <property type="component" value="Unassembled WGS sequence"/>
</dbReference>
<keyword evidence="1" id="KW-0812">Transmembrane</keyword>
<sequence length="186" mass="20916">MSLKQFWVRHFGAETTPIDAVRPNLWNPSVGPRAYAGDGAAHQYAVLEQYKLYVDMADRVSARRSLTNTFFLTLNTAVFTLIGALWNDRTTASPWLLVFPLVALVVQCGAWFFLVRSYRQLNSAKYTVIGVLEEQLPASPYWKAEWKALGEGKDPGKYWPLTHLEQWVPVVFAATYLAGFITAVAA</sequence>
<organism evidence="2 3">
    <name type="scientific">Streptomyces cellulosae</name>
    <dbReference type="NCBI Taxonomy" id="1968"/>
    <lineage>
        <taxon>Bacteria</taxon>
        <taxon>Bacillati</taxon>
        <taxon>Actinomycetota</taxon>
        <taxon>Actinomycetes</taxon>
        <taxon>Kitasatosporales</taxon>
        <taxon>Streptomycetaceae</taxon>
        <taxon>Streptomyces</taxon>
    </lineage>
</organism>
<evidence type="ECO:0008006" key="4">
    <source>
        <dbReference type="Google" id="ProtNLM"/>
    </source>
</evidence>
<name>A0ABW7YBT3_STRCE</name>
<dbReference type="InterPro" id="IPR056918">
    <property type="entry name" value="8xMP"/>
</dbReference>
<proteinExistence type="predicted"/>
<feature type="transmembrane region" description="Helical" evidence="1">
    <location>
        <begin position="167"/>
        <end position="185"/>
    </location>
</feature>
<dbReference type="EMBL" id="JBITDC010000017">
    <property type="protein sequence ID" value="MFI5679850.1"/>
    <property type="molecule type" value="Genomic_DNA"/>
</dbReference>
<evidence type="ECO:0000256" key="1">
    <source>
        <dbReference type="SAM" id="Phobius"/>
    </source>
</evidence>